<feature type="domain" description="Endonuclease/exonuclease/phosphatase" evidence="1">
    <location>
        <begin position="22"/>
        <end position="194"/>
    </location>
</feature>
<dbReference type="InterPro" id="IPR036691">
    <property type="entry name" value="Endo/exonu/phosph_ase_sf"/>
</dbReference>
<dbReference type="EMBL" id="JAHJDP010000020">
    <property type="protein sequence ID" value="MBU2689927.1"/>
    <property type="molecule type" value="Genomic_DNA"/>
</dbReference>
<name>A0A948RUY6_UNCEI</name>
<evidence type="ECO:0000259" key="1">
    <source>
        <dbReference type="Pfam" id="PF03372"/>
    </source>
</evidence>
<dbReference type="InterPro" id="IPR005135">
    <property type="entry name" value="Endo/exonuclease/phosphatase"/>
</dbReference>
<evidence type="ECO:0000313" key="2">
    <source>
        <dbReference type="EMBL" id="MBU2689927.1"/>
    </source>
</evidence>
<dbReference type="SUPFAM" id="SSF56219">
    <property type="entry name" value="DNase I-like"/>
    <property type="match status" value="1"/>
</dbReference>
<dbReference type="GO" id="GO:0003824">
    <property type="term" value="F:catalytic activity"/>
    <property type="evidence" value="ECO:0007669"/>
    <property type="project" value="InterPro"/>
</dbReference>
<dbReference type="Gene3D" id="3.60.10.10">
    <property type="entry name" value="Endonuclease/exonuclease/phosphatase"/>
    <property type="match status" value="1"/>
</dbReference>
<dbReference type="PANTHER" id="PTHR11371">
    <property type="entry name" value="DEOXYRIBONUCLEASE"/>
    <property type="match status" value="1"/>
</dbReference>
<sequence length="318" mass="36308">MTIILVLVLPGWTFAAEYIRIASFNIAEFGEGNHPATRDLSAIAHMLVDNELDLIAVQEVGTIDVAEDQVAALTDTMNALTPVNEPDYFFVITPQSGDERYAAIYRDPVIYDDEVWWLEEDRDSNNPKLGGKNFFRIPAALPFQAGDFDFVIVPVHLAWGDLGRRKQEIKKLRDFLRGADQLEGDWIVLGDMNRYGKYKKTDKKAFDQLLEKDWQERYRFPLLEAITDPHDMKVWIASQDEFSTTVASSRNIYDQFIITRGVFAELGTGDPEFGVDIGIVAFDMQPPYTTMSHNAIKYTVSDHRPIWIRFQIDLGDDD</sequence>
<comment type="caution">
    <text evidence="2">The sequence shown here is derived from an EMBL/GenBank/DDBJ whole genome shotgun (WGS) entry which is preliminary data.</text>
</comment>
<dbReference type="PANTHER" id="PTHR11371:SF31">
    <property type="entry name" value="EXTRACELLULAR NUCLEASE"/>
    <property type="match status" value="1"/>
</dbReference>
<organism evidence="2 3">
    <name type="scientific">Eiseniibacteriota bacterium</name>
    <dbReference type="NCBI Taxonomy" id="2212470"/>
    <lineage>
        <taxon>Bacteria</taxon>
        <taxon>Candidatus Eiseniibacteriota</taxon>
    </lineage>
</organism>
<dbReference type="Proteomes" id="UP000777784">
    <property type="component" value="Unassembled WGS sequence"/>
</dbReference>
<protein>
    <recommendedName>
        <fullName evidence="1">Endonuclease/exonuclease/phosphatase domain-containing protein</fullName>
    </recommendedName>
</protein>
<gene>
    <name evidence="2" type="ORF">KJ970_03300</name>
</gene>
<dbReference type="Pfam" id="PF03372">
    <property type="entry name" value="Exo_endo_phos"/>
    <property type="match status" value="1"/>
</dbReference>
<evidence type="ECO:0000313" key="3">
    <source>
        <dbReference type="Proteomes" id="UP000777784"/>
    </source>
</evidence>
<proteinExistence type="predicted"/>
<reference evidence="2" key="1">
    <citation type="submission" date="2021-05" db="EMBL/GenBank/DDBJ databases">
        <title>Energy efficiency and biological interactions define the core microbiome of deep oligotrophic groundwater.</title>
        <authorList>
            <person name="Mehrshad M."/>
            <person name="Lopez-Fernandez M."/>
            <person name="Bell E."/>
            <person name="Bernier-Latmani R."/>
            <person name="Bertilsson S."/>
            <person name="Dopson M."/>
        </authorList>
    </citation>
    <scope>NUCLEOTIDE SEQUENCE</scope>
    <source>
        <strain evidence="2">Modern_marine.mb.64</strain>
    </source>
</reference>
<accession>A0A948RUY6</accession>
<dbReference type="AlphaFoldDB" id="A0A948RUY6"/>